<dbReference type="InParanoid" id="A0A139WNS0"/>
<evidence type="ECO:0000313" key="2">
    <source>
        <dbReference type="Proteomes" id="UP000007266"/>
    </source>
</evidence>
<dbReference type="Proteomes" id="UP000007266">
    <property type="component" value="Linkage group 1"/>
</dbReference>
<keyword evidence="2" id="KW-1185">Reference proteome</keyword>
<name>A0A139WNS0_TRICA</name>
<proteinExistence type="predicted"/>
<sequence>MSFRTSACRHNNNGLNENLAKYTFFNKNPANCTSCRPSERTATPKSREISKFKTVPCENFTVISKRVSRRIVRFH</sequence>
<dbReference type="EMBL" id="KQ971307">
    <property type="protein sequence ID" value="KYB29563.1"/>
    <property type="molecule type" value="Genomic_DNA"/>
</dbReference>
<gene>
    <name evidence="1" type="primary">AUGUSTUS-3.0.2_31773</name>
    <name evidence="1" type="ORF">TcasGA2_TC031773</name>
</gene>
<dbReference type="AlphaFoldDB" id="A0A139WNS0"/>
<reference evidence="1 2" key="1">
    <citation type="journal article" date="2008" name="Nature">
        <title>The genome of the model beetle and pest Tribolium castaneum.</title>
        <authorList>
            <consortium name="Tribolium Genome Sequencing Consortium"/>
            <person name="Richards S."/>
            <person name="Gibbs R.A."/>
            <person name="Weinstock G.M."/>
            <person name="Brown S.J."/>
            <person name="Denell R."/>
            <person name="Beeman R.W."/>
            <person name="Gibbs R."/>
            <person name="Beeman R.W."/>
            <person name="Brown S.J."/>
            <person name="Bucher G."/>
            <person name="Friedrich M."/>
            <person name="Grimmelikhuijzen C.J."/>
            <person name="Klingler M."/>
            <person name="Lorenzen M."/>
            <person name="Richards S."/>
            <person name="Roth S."/>
            <person name="Schroder R."/>
            <person name="Tautz D."/>
            <person name="Zdobnov E.M."/>
            <person name="Muzny D."/>
            <person name="Gibbs R.A."/>
            <person name="Weinstock G.M."/>
            <person name="Attaway T."/>
            <person name="Bell S."/>
            <person name="Buhay C.J."/>
            <person name="Chandrabose M.N."/>
            <person name="Chavez D."/>
            <person name="Clerk-Blankenburg K.P."/>
            <person name="Cree A."/>
            <person name="Dao M."/>
            <person name="Davis C."/>
            <person name="Chacko J."/>
            <person name="Dinh H."/>
            <person name="Dugan-Rocha S."/>
            <person name="Fowler G."/>
            <person name="Garner T.T."/>
            <person name="Garnes J."/>
            <person name="Gnirke A."/>
            <person name="Hawes A."/>
            <person name="Hernandez J."/>
            <person name="Hines S."/>
            <person name="Holder M."/>
            <person name="Hume J."/>
            <person name="Jhangiani S.N."/>
            <person name="Joshi V."/>
            <person name="Khan Z.M."/>
            <person name="Jackson L."/>
            <person name="Kovar C."/>
            <person name="Kowis A."/>
            <person name="Lee S."/>
            <person name="Lewis L.R."/>
            <person name="Margolis J."/>
            <person name="Morgan M."/>
            <person name="Nazareth L.V."/>
            <person name="Nguyen N."/>
            <person name="Okwuonu G."/>
            <person name="Parker D."/>
            <person name="Richards S."/>
            <person name="Ruiz S.J."/>
            <person name="Santibanez J."/>
            <person name="Savard J."/>
            <person name="Scherer S.E."/>
            <person name="Schneider B."/>
            <person name="Sodergren E."/>
            <person name="Tautz D."/>
            <person name="Vattahil S."/>
            <person name="Villasana D."/>
            <person name="White C.S."/>
            <person name="Wright R."/>
            <person name="Park Y."/>
            <person name="Beeman R.W."/>
            <person name="Lord J."/>
            <person name="Oppert B."/>
            <person name="Lorenzen M."/>
            <person name="Brown S."/>
            <person name="Wang L."/>
            <person name="Savard J."/>
            <person name="Tautz D."/>
            <person name="Richards S."/>
            <person name="Weinstock G."/>
            <person name="Gibbs R.A."/>
            <person name="Liu Y."/>
            <person name="Worley K."/>
            <person name="Weinstock G."/>
            <person name="Elsik C.G."/>
            <person name="Reese J.T."/>
            <person name="Elhaik E."/>
            <person name="Landan G."/>
            <person name="Graur D."/>
            <person name="Arensburger P."/>
            <person name="Atkinson P."/>
            <person name="Beeman R.W."/>
            <person name="Beidler J."/>
            <person name="Brown S.J."/>
            <person name="Demuth J.P."/>
            <person name="Drury D.W."/>
            <person name="Du Y.Z."/>
            <person name="Fujiwara H."/>
            <person name="Lorenzen M."/>
            <person name="Maselli V."/>
            <person name="Osanai M."/>
            <person name="Park Y."/>
            <person name="Robertson H.M."/>
            <person name="Tu Z."/>
            <person name="Wang J.J."/>
            <person name="Wang S."/>
            <person name="Richards S."/>
            <person name="Song H."/>
            <person name="Zhang L."/>
            <person name="Sodergren E."/>
            <person name="Werner D."/>
            <person name="Stanke M."/>
            <person name="Morgenstern B."/>
            <person name="Solovyev V."/>
            <person name="Kosarev P."/>
            <person name="Brown G."/>
            <person name="Chen H.C."/>
            <person name="Ermolaeva O."/>
            <person name="Hlavina W."/>
            <person name="Kapustin Y."/>
            <person name="Kiryutin B."/>
            <person name="Kitts P."/>
            <person name="Maglott D."/>
            <person name="Pruitt K."/>
            <person name="Sapojnikov V."/>
            <person name="Souvorov A."/>
            <person name="Mackey A.J."/>
            <person name="Waterhouse R.M."/>
            <person name="Wyder S."/>
            <person name="Zdobnov E.M."/>
            <person name="Zdobnov E.M."/>
            <person name="Wyder S."/>
            <person name="Kriventseva E.V."/>
            <person name="Kadowaki T."/>
            <person name="Bork P."/>
            <person name="Aranda M."/>
            <person name="Bao R."/>
            <person name="Beermann A."/>
            <person name="Berns N."/>
            <person name="Bolognesi R."/>
            <person name="Bonneton F."/>
            <person name="Bopp D."/>
            <person name="Brown S.J."/>
            <person name="Bucher G."/>
            <person name="Butts T."/>
            <person name="Chaumot A."/>
            <person name="Denell R.E."/>
            <person name="Ferrier D.E."/>
            <person name="Friedrich M."/>
            <person name="Gordon C.M."/>
            <person name="Jindra M."/>
            <person name="Klingler M."/>
            <person name="Lan Q."/>
            <person name="Lattorff H.M."/>
            <person name="Laudet V."/>
            <person name="von Levetsow C."/>
            <person name="Liu Z."/>
            <person name="Lutz R."/>
            <person name="Lynch J.A."/>
            <person name="da Fonseca R.N."/>
            <person name="Posnien N."/>
            <person name="Reuter R."/>
            <person name="Roth S."/>
            <person name="Savard J."/>
            <person name="Schinko J.B."/>
            <person name="Schmitt C."/>
            <person name="Schoppmeier M."/>
            <person name="Schroder R."/>
            <person name="Shippy T.D."/>
            <person name="Simonnet F."/>
            <person name="Marques-Souza H."/>
            <person name="Tautz D."/>
            <person name="Tomoyasu Y."/>
            <person name="Trauner J."/>
            <person name="Van der Zee M."/>
            <person name="Vervoort M."/>
            <person name="Wittkopp N."/>
            <person name="Wimmer E.A."/>
            <person name="Yang X."/>
            <person name="Jones A.K."/>
            <person name="Sattelle D.B."/>
            <person name="Ebert P.R."/>
            <person name="Nelson D."/>
            <person name="Scott J.G."/>
            <person name="Beeman R.W."/>
            <person name="Muthukrishnan S."/>
            <person name="Kramer K.J."/>
            <person name="Arakane Y."/>
            <person name="Beeman R.W."/>
            <person name="Zhu Q."/>
            <person name="Hogenkamp D."/>
            <person name="Dixit R."/>
            <person name="Oppert B."/>
            <person name="Jiang H."/>
            <person name="Zou Z."/>
            <person name="Marshall J."/>
            <person name="Elpidina E."/>
            <person name="Vinokurov K."/>
            <person name="Oppert C."/>
            <person name="Zou Z."/>
            <person name="Evans J."/>
            <person name="Lu Z."/>
            <person name="Zhao P."/>
            <person name="Sumathipala N."/>
            <person name="Altincicek B."/>
            <person name="Vilcinskas A."/>
            <person name="Williams M."/>
            <person name="Hultmark D."/>
            <person name="Hetru C."/>
            <person name="Jiang H."/>
            <person name="Grimmelikhuijzen C.J."/>
            <person name="Hauser F."/>
            <person name="Cazzamali G."/>
            <person name="Williamson M."/>
            <person name="Park Y."/>
            <person name="Li B."/>
            <person name="Tanaka Y."/>
            <person name="Predel R."/>
            <person name="Neupert S."/>
            <person name="Schachtner J."/>
            <person name="Verleyen P."/>
            <person name="Raible F."/>
            <person name="Bork P."/>
            <person name="Friedrich M."/>
            <person name="Walden K.K."/>
            <person name="Robertson H.M."/>
            <person name="Angeli S."/>
            <person name="Foret S."/>
            <person name="Bucher G."/>
            <person name="Schuetz S."/>
            <person name="Maleszka R."/>
            <person name="Wimmer E.A."/>
            <person name="Beeman R.W."/>
            <person name="Lorenzen M."/>
            <person name="Tomoyasu Y."/>
            <person name="Miller S.C."/>
            <person name="Grossmann D."/>
            <person name="Bucher G."/>
        </authorList>
    </citation>
    <scope>NUCLEOTIDE SEQUENCE [LARGE SCALE GENOMIC DNA]</scope>
    <source>
        <strain evidence="1 2">Georgia GA2</strain>
    </source>
</reference>
<evidence type="ECO:0000313" key="1">
    <source>
        <dbReference type="EMBL" id="KYB29563.1"/>
    </source>
</evidence>
<organism evidence="1 2">
    <name type="scientific">Tribolium castaneum</name>
    <name type="common">Red flour beetle</name>
    <dbReference type="NCBI Taxonomy" id="7070"/>
    <lineage>
        <taxon>Eukaryota</taxon>
        <taxon>Metazoa</taxon>
        <taxon>Ecdysozoa</taxon>
        <taxon>Arthropoda</taxon>
        <taxon>Hexapoda</taxon>
        <taxon>Insecta</taxon>
        <taxon>Pterygota</taxon>
        <taxon>Neoptera</taxon>
        <taxon>Endopterygota</taxon>
        <taxon>Coleoptera</taxon>
        <taxon>Polyphaga</taxon>
        <taxon>Cucujiformia</taxon>
        <taxon>Tenebrionidae</taxon>
        <taxon>Tenebrionidae incertae sedis</taxon>
        <taxon>Tribolium</taxon>
    </lineage>
</organism>
<accession>A0A139WNS0</accession>
<reference evidence="1 2" key="2">
    <citation type="journal article" date="2010" name="Nucleic Acids Res.">
        <title>BeetleBase in 2010: revisions to provide comprehensive genomic information for Tribolium castaneum.</title>
        <authorList>
            <person name="Kim H.S."/>
            <person name="Murphy T."/>
            <person name="Xia J."/>
            <person name="Caragea D."/>
            <person name="Park Y."/>
            <person name="Beeman R.W."/>
            <person name="Lorenzen M.D."/>
            <person name="Butcher S."/>
            <person name="Manak J.R."/>
            <person name="Brown S.J."/>
        </authorList>
    </citation>
    <scope>GENOME REANNOTATION</scope>
    <source>
        <strain evidence="1 2">Georgia GA2</strain>
    </source>
</reference>
<protein>
    <submittedName>
        <fullName evidence="1">Uncharacterized protein</fullName>
    </submittedName>
</protein>